<sequence>MDLTITVRGCDQCKRNDRPATRYTLAVENGEPVTRDLCAEDAAPLEAVFGPLAPPEKPSPQDAFKEQLLTLMNEHEEETNALRARREAEWRKENPAPVKKAPAKKTAAKKTAPAKKTAVKKAAPAKKAPAKKTGTKSLTVAEIEALKAEGKQ</sequence>
<gene>
    <name evidence="2" type="ORF">AB5J58_03760</name>
</gene>
<accession>A0AB39LZ95</accession>
<name>A0AB39LZ95_9ACTN</name>
<feature type="compositionally biased region" description="Low complexity" evidence="1">
    <location>
        <begin position="109"/>
        <end position="127"/>
    </location>
</feature>
<dbReference type="AlphaFoldDB" id="A0AB39LZ95"/>
<protein>
    <submittedName>
        <fullName evidence="2">Uncharacterized protein</fullName>
    </submittedName>
</protein>
<feature type="compositionally biased region" description="Basic and acidic residues" evidence="1">
    <location>
        <begin position="78"/>
        <end position="94"/>
    </location>
</feature>
<proteinExistence type="predicted"/>
<evidence type="ECO:0000256" key="1">
    <source>
        <dbReference type="SAM" id="MobiDB-lite"/>
    </source>
</evidence>
<dbReference type="EMBL" id="CP163431">
    <property type="protein sequence ID" value="XDP99349.1"/>
    <property type="molecule type" value="Genomic_DNA"/>
</dbReference>
<organism evidence="2">
    <name type="scientific">Streptomyces sp. R08</name>
    <dbReference type="NCBI Taxonomy" id="3238624"/>
    <lineage>
        <taxon>Bacteria</taxon>
        <taxon>Bacillati</taxon>
        <taxon>Actinomycetota</taxon>
        <taxon>Actinomycetes</taxon>
        <taxon>Kitasatosporales</taxon>
        <taxon>Streptomycetaceae</taxon>
        <taxon>Streptomyces</taxon>
    </lineage>
</organism>
<evidence type="ECO:0000313" key="2">
    <source>
        <dbReference type="EMBL" id="XDP99349.1"/>
    </source>
</evidence>
<dbReference type="RefSeq" id="WP_369186480.1">
    <property type="nucleotide sequence ID" value="NZ_CP163431.1"/>
</dbReference>
<feature type="region of interest" description="Disordered" evidence="1">
    <location>
        <begin position="77"/>
        <end position="137"/>
    </location>
</feature>
<reference evidence="2" key="1">
    <citation type="submission" date="2024-07" db="EMBL/GenBank/DDBJ databases">
        <authorList>
            <person name="Yu S.T."/>
        </authorList>
    </citation>
    <scope>NUCLEOTIDE SEQUENCE</scope>
    <source>
        <strain evidence="2">R08</strain>
    </source>
</reference>